<reference evidence="1" key="1">
    <citation type="submission" date="2018-05" db="EMBL/GenBank/DDBJ databases">
        <authorList>
            <person name="Lanie J.A."/>
            <person name="Ng W.-L."/>
            <person name="Kazmierczak K.M."/>
            <person name="Andrzejewski T.M."/>
            <person name="Davidsen T.M."/>
            <person name="Wayne K.J."/>
            <person name="Tettelin H."/>
            <person name="Glass J.I."/>
            <person name="Rusch D."/>
            <person name="Podicherti R."/>
            <person name="Tsui H.-C.T."/>
            <person name="Winkler M.E."/>
        </authorList>
    </citation>
    <scope>NUCLEOTIDE SEQUENCE</scope>
</reference>
<organism evidence="1">
    <name type="scientific">marine metagenome</name>
    <dbReference type="NCBI Taxonomy" id="408172"/>
    <lineage>
        <taxon>unclassified sequences</taxon>
        <taxon>metagenomes</taxon>
        <taxon>ecological metagenomes</taxon>
    </lineage>
</organism>
<feature type="non-terminal residue" evidence="1">
    <location>
        <position position="1"/>
    </location>
</feature>
<accession>A0A382YZG8</accession>
<name>A0A382YZG8_9ZZZZ</name>
<dbReference type="AlphaFoldDB" id="A0A382YZG8"/>
<gene>
    <name evidence="1" type="ORF">METZ01_LOCUS441405</name>
</gene>
<dbReference type="EMBL" id="UINC01179722">
    <property type="protein sequence ID" value="SVD88551.1"/>
    <property type="molecule type" value="Genomic_DNA"/>
</dbReference>
<protein>
    <submittedName>
        <fullName evidence="1">Uncharacterized protein</fullName>
    </submittedName>
</protein>
<proteinExistence type="predicted"/>
<feature type="non-terminal residue" evidence="1">
    <location>
        <position position="260"/>
    </location>
</feature>
<sequence>DCAGTPNGDAWESDCGCVAADNSGDDCDDCAGTPDGDATVDNCNVCDSDSSNDCTQDCAGTWGGDALTDECGTCDSDSSNDCTQDCSGEWGGSLVDDECGVCGGSGPAENFDCDDNCINASACGVATVTVTATGSTATVSYDSNFPIGGFQFNAAGVSLTGASSGLGDTQFNASTGVVIGFDFSGATLPAGSGVLAELSFDEVNGGSTLALSNVTVSSGSGDTLLSGGSASDDVPACTEDCAGTCSGDAWESDCGCVAAD</sequence>
<evidence type="ECO:0000313" key="1">
    <source>
        <dbReference type="EMBL" id="SVD88551.1"/>
    </source>
</evidence>